<dbReference type="VEuPathDB" id="VectorBase:AAEL006643"/>
<reference evidence="1" key="3">
    <citation type="submission" date="2012-09" db="EMBL/GenBank/DDBJ databases">
        <authorList>
            <consortium name="VectorBase"/>
        </authorList>
    </citation>
    <scope>NUCLEOTIDE SEQUENCE</scope>
    <source>
        <strain evidence="1">Liverpool</strain>
    </source>
</reference>
<accession>Q175H9</accession>
<dbReference type="PaxDb" id="7159-AAEL006643-PA"/>
<gene>
    <name evidence="1" type="ORF">AaeL_AAEL006643</name>
</gene>
<dbReference type="eggNOG" id="ENOG502T8KG">
    <property type="taxonomic scope" value="Eukaryota"/>
</dbReference>
<dbReference type="Proteomes" id="UP000682892">
    <property type="component" value="Chromosome 3"/>
</dbReference>
<dbReference type="OMA" id="SCACEAI"/>
<organism evidence="1 2">
    <name type="scientific">Aedes aegypti</name>
    <name type="common">Yellowfever mosquito</name>
    <name type="synonym">Culex aegypti</name>
    <dbReference type="NCBI Taxonomy" id="7159"/>
    <lineage>
        <taxon>Eukaryota</taxon>
        <taxon>Metazoa</taxon>
        <taxon>Ecdysozoa</taxon>
        <taxon>Arthropoda</taxon>
        <taxon>Hexapoda</taxon>
        <taxon>Insecta</taxon>
        <taxon>Pterygota</taxon>
        <taxon>Neoptera</taxon>
        <taxon>Endopterygota</taxon>
        <taxon>Diptera</taxon>
        <taxon>Nematocera</taxon>
        <taxon>Culicoidea</taxon>
        <taxon>Culicidae</taxon>
        <taxon>Culicinae</taxon>
        <taxon>Aedini</taxon>
        <taxon>Aedes</taxon>
        <taxon>Stegomyia</taxon>
    </lineage>
</organism>
<reference evidence="1" key="2">
    <citation type="journal article" date="2007" name="Science">
        <title>Genome sequence of Aedes aegypti, a major arbovirus vector.</title>
        <authorList>
            <person name="Nene V."/>
            <person name="Wortman J.R."/>
            <person name="Lawson D."/>
            <person name="Haas B."/>
            <person name="Kodira C."/>
            <person name="Tu Z.J."/>
            <person name="Loftus B."/>
            <person name="Xi Z."/>
            <person name="Megy K."/>
            <person name="Grabherr M."/>
            <person name="Ren Q."/>
            <person name="Zdobnov E.M."/>
            <person name="Lobo N.F."/>
            <person name="Campbell K.S."/>
            <person name="Brown S.E."/>
            <person name="Bonaldo M.F."/>
            <person name="Zhu J."/>
            <person name="Sinkins S.P."/>
            <person name="Hogenkamp D.G."/>
            <person name="Amedeo P."/>
            <person name="Arensburger P."/>
            <person name="Atkinson P.W."/>
            <person name="Bidwell S."/>
            <person name="Biedler J."/>
            <person name="Birney E."/>
            <person name="Bruggner R.V."/>
            <person name="Costas J."/>
            <person name="Coy M.R."/>
            <person name="Crabtree J."/>
            <person name="Crawford M."/>
            <person name="Debruyn B."/>
            <person name="Decaprio D."/>
            <person name="Eiglmeier K."/>
            <person name="Eisenstadt E."/>
            <person name="El-Dorry H."/>
            <person name="Gelbart W.M."/>
            <person name="Gomes S.L."/>
            <person name="Hammond M."/>
            <person name="Hannick L.I."/>
            <person name="Hogan J.R."/>
            <person name="Holmes M.H."/>
            <person name="Jaffe D."/>
            <person name="Johnston J.S."/>
            <person name="Kennedy R.C."/>
            <person name="Koo H."/>
            <person name="Kravitz S."/>
            <person name="Kriventseva E.V."/>
            <person name="Kulp D."/>
            <person name="Labutti K."/>
            <person name="Lee E."/>
            <person name="Li S."/>
            <person name="Lovin D.D."/>
            <person name="Mao C."/>
            <person name="Mauceli E."/>
            <person name="Menck C.F."/>
            <person name="Miller J.R."/>
            <person name="Montgomery P."/>
            <person name="Mori A."/>
            <person name="Nascimento A.L."/>
            <person name="Naveira H.F."/>
            <person name="Nusbaum C."/>
            <person name="O'leary S."/>
            <person name="Orvis J."/>
            <person name="Pertea M."/>
            <person name="Quesneville H."/>
            <person name="Reidenbach K.R."/>
            <person name="Rogers Y.H."/>
            <person name="Roth C.W."/>
            <person name="Schneider J.R."/>
            <person name="Schatz M."/>
            <person name="Shumway M."/>
            <person name="Stanke M."/>
            <person name="Stinson E.O."/>
            <person name="Tubio J.M."/>
            <person name="Vanzee J.P."/>
            <person name="Verjovski-Almeida S."/>
            <person name="Werner D."/>
            <person name="White O."/>
            <person name="Wyder S."/>
            <person name="Zeng Q."/>
            <person name="Zhao Q."/>
            <person name="Zhao Y."/>
            <person name="Hill C.A."/>
            <person name="Raikhel A.S."/>
            <person name="Soares M.B."/>
            <person name="Knudson D.L."/>
            <person name="Lee N.H."/>
            <person name="Galagan J."/>
            <person name="Salzberg S.L."/>
            <person name="Paulsen I.T."/>
            <person name="Dimopoulos G."/>
            <person name="Collins F.H."/>
            <person name="Birren B."/>
            <person name="Fraser-Liggett C.M."/>
            <person name="Severson D.W."/>
        </authorList>
    </citation>
    <scope>NUCLEOTIDE SEQUENCE [LARGE SCALE GENOMIC DNA]</scope>
    <source>
        <strain evidence="1">Liverpool</strain>
    </source>
</reference>
<evidence type="ECO:0000313" key="1">
    <source>
        <dbReference type="EMBL" id="EAT41741.1"/>
    </source>
</evidence>
<reference evidence="1" key="1">
    <citation type="submission" date="2005-10" db="EMBL/GenBank/DDBJ databases">
        <authorList>
            <person name="Loftus B.J."/>
            <person name="Nene V.M."/>
            <person name="Hannick L.I."/>
            <person name="Bidwell S."/>
            <person name="Haas B."/>
            <person name="Amedeo P."/>
            <person name="Orvis J."/>
            <person name="Wortman J.R."/>
            <person name="White O.R."/>
            <person name="Salzberg S."/>
            <person name="Shumway M."/>
            <person name="Koo H."/>
            <person name="Zhao Y."/>
            <person name="Holmes M."/>
            <person name="Miller J."/>
            <person name="Schatz M."/>
            <person name="Pop M."/>
            <person name="Pai G."/>
            <person name="Utterback T."/>
            <person name="Rogers Y.-H."/>
            <person name="Kravitz S."/>
            <person name="Fraser C.M."/>
        </authorList>
    </citation>
    <scope>NUCLEOTIDE SEQUENCE</scope>
    <source>
        <strain evidence="1">Liverpool</strain>
    </source>
</reference>
<proteinExistence type="predicted"/>
<protein>
    <submittedName>
        <fullName evidence="1">AAEL006643-PA</fullName>
    </submittedName>
</protein>
<dbReference type="HOGENOM" id="CLU_880586_0_0_1"/>
<evidence type="ECO:0000313" key="2">
    <source>
        <dbReference type="Proteomes" id="UP000682892"/>
    </source>
</evidence>
<dbReference type="PhylomeDB" id="Q175H9"/>
<dbReference type="EMBL" id="CH477400">
    <property type="protein sequence ID" value="EAT41741.1"/>
    <property type="molecule type" value="Genomic_DNA"/>
</dbReference>
<dbReference type="OrthoDB" id="7732395at2759"/>
<sequence>MSSFKYSCKCSDSKPRIPILHGPHSYDTSETAKLDKALDQLVDSAWDDVDEEADELLACFLGNLKKANYVHSEADLSDILKDHAAPQDSNSIITGLRGYERQTCHCREVVHRVSIVLNWGLAELHCNKEPNDQRLLEVLHQLEPFAEMCAKYNAWNSFLQRLWNFSVESEKVKLTAKLVSVYPDAINQALENLLSSDAADVDSLLDNESFNSVVTLVTIPEVFQHVSLQLAQRDSVCPDKAQMLLTAILKTLKSNVSKSRFLALYPDTIRSIAAILYEAIKPDDPLLTALLDQVKRDNFLEFTVLVTHFPMFLHLK</sequence>
<dbReference type="KEGG" id="aag:5568220"/>
<name>Q175H9_AEDAE</name>
<dbReference type="AlphaFoldDB" id="Q175H9"/>